<dbReference type="PANTHER" id="PTHR11474:SF76">
    <property type="entry name" value="SHKT DOMAIN-CONTAINING PROTEIN"/>
    <property type="match status" value="1"/>
</dbReference>
<dbReference type="EMBL" id="CM026423">
    <property type="protein sequence ID" value="KAG0581968.1"/>
    <property type="molecule type" value="Genomic_DNA"/>
</dbReference>
<keyword evidence="7" id="KW-1015">Disulfide bond</keyword>
<evidence type="ECO:0000256" key="7">
    <source>
        <dbReference type="ARBA" id="ARBA00023157"/>
    </source>
</evidence>
<evidence type="ECO:0000256" key="3">
    <source>
        <dbReference type="ARBA" id="ARBA00022723"/>
    </source>
</evidence>
<dbReference type="SUPFAM" id="SSF48056">
    <property type="entry name" value="Di-copper centre-containing domain"/>
    <property type="match status" value="1"/>
</dbReference>
<proteinExistence type="inferred from homology"/>
<dbReference type="PANTHER" id="PTHR11474">
    <property type="entry name" value="TYROSINASE FAMILY MEMBER"/>
    <property type="match status" value="1"/>
</dbReference>
<dbReference type="PRINTS" id="PR00092">
    <property type="entry name" value="TYROSINASE"/>
</dbReference>
<reference evidence="10" key="1">
    <citation type="submission" date="2020-06" db="EMBL/GenBank/DDBJ databases">
        <title>WGS assembly of Ceratodon purpureus strain R40.</title>
        <authorList>
            <person name="Carey S.B."/>
            <person name="Jenkins J."/>
            <person name="Shu S."/>
            <person name="Lovell J.T."/>
            <person name="Sreedasyam A."/>
            <person name="Maumus F."/>
            <person name="Tiley G.P."/>
            <person name="Fernandez-Pozo N."/>
            <person name="Barry K."/>
            <person name="Chen C."/>
            <person name="Wang M."/>
            <person name="Lipzen A."/>
            <person name="Daum C."/>
            <person name="Saski C.A."/>
            <person name="Payton A.C."/>
            <person name="Mcbreen J.C."/>
            <person name="Conrad R.E."/>
            <person name="Kollar L.M."/>
            <person name="Olsson S."/>
            <person name="Huttunen S."/>
            <person name="Landis J.B."/>
            <person name="Wickett N.J."/>
            <person name="Johnson M.G."/>
            <person name="Rensing S.A."/>
            <person name="Grimwood J."/>
            <person name="Schmutz J."/>
            <person name="Mcdaniel S.F."/>
        </authorList>
    </citation>
    <scope>NUCLEOTIDE SEQUENCE</scope>
    <source>
        <strain evidence="10">R40</strain>
    </source>
</reference>
<evidence type="ECO:0000256" key="6">
    <source>
        <dbReference type="ARBA" id="ARBA00023008"/>
    </source>
</evidence>
<keyword evidence="6" id="KW-0186">Copper</keyword>
<keyword evidence="5" id="KW-0560">Oxidoreductase</keyword>
<evidence type="ECO:0000313" key="11">
    <source>
        <dbReference type="Proteomes" id="UP000822688"/>
    </source>
</evidence>
<dbReference type="InterPro" id="IPR008922">
    <property type="entry name" value="Di-copper_centre_dom_sf"/>
</dbReference>
<evidence type="ECO:0000259" key="9">
    <source>
        <dbReference type="PROSITE" id="PS00498"/>
    </source>
</evidence>
<dbReference type="InterPro" id="IPR002227">
    <property type="entry name" value="Tyrosinase_Cu-bd"/>
</dbReference>
<dbReference type="GO" id="GO:0046872">
    <property type="term" value="F:metal ion binding"/>
    <property type="evidence" value="ECO:0007669"/>
    <property type="project" value="UniProtKB-KW"/>
</dbReference>
<evidence type="ECO:0000256" key="5">
    <source>
        <dbReference type="ARBA" id="ARBA00023002"/>
    </source>
</evidence>
<keyword evidence="4" id="KW-0883">Thioether bond</keyword>
<keyword evidence="11" id="KW-1185">Reference proteome</keyword>
<comment type="caution">
    <text evidence="10">The sequence shown here is derived from an EMBL/GenBank/DDBJ whole genome shotgun (WGS) entry which is preliminary data.</text>
</comment>
<keyword evidence="3" id="KW-0479">Metal-binding</keyword>
<protein>
    <recommendedName>
        <fullName evidence="8 9">Tyrosinase copper-binding domain-containing protein</fullName>
    </recommendedName>
</protein>
<dbReference type="GO" id="GO:0004097">
    <property type="term" value="F:catechol oxidase activity"/>
    <property type="evidence" value="ECO:0007669"/>
    <property type="project" value="InterPro"/>
</dbReference>
<sequence length="518" mass="57735">MTAEALPFPAVDLQRCRSAEDCCTPVLDTGSPTKFKFQSHLPLRVRQPANSVDAAYAAKIQKGYELMRALPDSDGRSLKNQAKLHCAYCDNNFYFAGNEHPLEIHQSWLFLPWHRMFVYFHERILAHLLEDDTFALPFWYWDDTSAESDSGNRLPKLYAEQSVYGANGNTSSLYDGDRNACAQRPNIVDLVDPFVGCVANKSDAVLRRENAHLMYTHMVTGAVTPSLFFGQPYRFGDKGGVGGGTLEVKPHGPVHLWVNIVKMLTNKLSASDPIFFAHHANVDRLWTVWKTLPGGIRKDIADPDYLHTEFTYYNEHGKLVVASIGQSLDITNLRYEYAKVATPWITGAADANESTITSSSWPFCNTASPSSLTTMFQTTEPFRSGLSLFAEPVSFKVRRKAKSGAWSRRDTEEVLQVKGTMNWTLPMSFNAFVNFPEAVVANGSLQGCREYVGSFVASPHEGSSPEIPGRLHWRVALRHKLRDLGAEVFGELVVTLVPALSPNQTIALTSAKILHIRS</sequence>
<evidence type="ECO:0000313" key="10">
    <source>
        <dbReference type="EMBL" id="KAG0581968.1"/>
    </source>
</evidence>
<accession>A0A8T0IHE8</accession>
<dbReference type="InterPro" id="IPR022739">
    <property type="entry name" value="Polyphenol_oxidase_cen"/>
</dbReference>
<evidence type="ECO:0000259" key="8">
    <source>
        <dbReference type="PROSITE" id="PS00497"/>
    </source>
</evidence>
<gene>
    <name evidence="10" type="ORF">KC19_3G024200</name>
</gene>
<evidence type="ECO:0000256" key="1">
    <source>
        <dbReference type="ARBA" id="ARBA00001973"/>
    </source>
</evidence>
<dbReference type="Pfam" id="PF12142">
    <property type="entry name" value="PPO1_DWL"/>
    <property type="match status" value="1"/>
</dbReference>
<comment type="cofactor">
    <cofactor evidence="1">
        <name>Cu(2+)</name>
        <dbReference type="ChEBI" id="CHEBI:29036"/>
    </cofactor>
</comment>
<evidence type="ECO:0000256" key="2">
    <source>
        <dbReference type="ARBA" id="ARBA00009928"/>
    </source>
</evidence>
<comment type="similarity">
    <text evidence="2">Belongs to the tyrosinase family.</text>
</comment>
<dbReference type="InterPro" id="IPR050316">
    <property type="entry name" value="Tyrosinase/Hemocyanin"/>
</dbReference>
<evidence type="ECO:0000256" key="4">
    <source>
        <dbReference type="ARBA" id="ARBA00022784"/>
    </source>
</evidence>
<feature type="domain" description="Tyrosinase copper-binding" evidence="9">
    <location>
        <begin position="272"/>
        <end position="283"/>
    </location>
</feature>
<dbReference type="Pfam" id="PF12143">
    <property type="entry name" value="PPO1_KFDV"/>
    <property type="match status" value="1"/>
</dbReference>
<dbReference type="AlphaFoldDB" id="A0A8T0IHE8"/>
<name>A0A8T0IHE8_CERPU</name>
<dbReference type="PROSITE" id="PS00498">
    <property type="entry name" value="TYROSINASE_2"/>
    <property type="match status" value="1"/>
</dbReference>
<dbReference type="InterPro" id="IPR022740">
    <property type="entry name" value="Polyphenol_oxidase_C"/>
</dbReference>
<dbReference type="Proteomes" id="UP000822688">
    <property type="component" value="Chromosome 3"/>
</dbReference>
<dbReference type="Gene3D" id="1.10.1280.10">
    <property type="entry name" value="Di-copper center containing domain from catechol oxidase"/>
    <property type="match status" value="1"/>
</dbReference>
<dbReference type="PROSITE" id="PS00497">
    <property type="entry name" value="TYROSINASE_1"/>
    <property type="match status" value="1"/>
</dbReference>
<dbReference type="Pfam" id="PF00264">
    <property type="entry name" value="Tyrosinase"/>
    <property type="match status" value="1"/>
</dbReference>
<feature type="domain" description="Tyrosinase copper-binding" evidence="8">
    <location>
        <begin position="105"/>
        <end position="122"/>
    </location>
</feature>
<organism evidence="10 11">
    <name type="scientific">Ceratodon purpureus</name>
    <name type="common">Fire moss</name>
    <name type="synonym">Dicranum purpureum</name>
    <dbReference type="NCBI Taxonomy" id="3225"/>
    <lineage>
        <taxon>Eukaryota</taxon>
        <taxon>Viridiplantae</taxon>
        <taxon>Streptophyta</taxon>
        <taxon>Embryophyta</taxon>
        <taxon>Bryophyta</taxon>
        <taxon>Bryophytina</taxon>
        <taxon>Bryopsida</taxon>
        <taxon>Dicranidae</taxon>
        <taxon>Pseudoditrichales</taxon>
        <taxon>Ditrichaceae</taxon>
        <taxon>Ceratodon</taxon>
    </lineage>
</organism>